<keyword evidence="2" id="KW-0732">Signal</keyword>
<proteinExistence type="predicted"/>
<protein>
    <submittedName>
        <fullName evidence="3">Uncharacterized protein</fullName>
    </submittedName>
</protein>
<comment type="caution">
    <text evidence="3">The sequence shown here is derived from an EMBL/GenBank/DDBJ whole genome shotgun (WGS) entry which is preliminary data.</text>
</comment>
<accession>A0A9D4SEX9</accession>
<reference evidence="3" key="2">
    <citation type="journal article" date="2021" name="World Allergy Organ. J.">
        <title>Chromosome-level assembly of Dermatophagoides farinae genome and transcriptome reveals two novel allergens Der f 37 and Der f 39.</title>
        <authorList>
            <person name="Chen J."/>
            <person name="Cai Z."/>
            <person name="Fan D."/>
            <person name="Hu J."/>
            <person name="Hou Y."/>
            <person name="He Y."/>
            <person name="Zhang Z."/>
            <person name="Zhao Z."/>
            <person name="Gao P."/>
            <person name="Hu W."/>
            <person name="Sun J."/>
            <person name="Li J."/>
            <person name="Ji K."/>
        </authorList>
    </citation>
    <scope>NUCLEOTIDE SEQUENCE</scope>
    <source>
        <strain evidence="3">JKM2019</strain>
    </source>
</reference>
<evidence type="ECO:0000313" key="3">
    <source>
        <dbReference type="EMBL" id="KAH7639216.1"/>
    </source>
</evidence>
<dbReference type="Proteomes" id="UP000828236">
    <property type="component" value="Unassembled WGS sequence"/>
</dbReference>
<evidence type="ECO:0000256" key="1">
    <source>
        <dbReference type="SAM" id="MobiDB-lite"/>
    </source>
</evidence>
<evidence type="ECO:0000256" key="2">
    <source>
        <dbReference type="SAM" id="SignalP"/>
    </source>
</evidence>
<feature type="compositionally biased region" description="Low complexity" evidence="1">
    <location>
        <begin position="341"/>
        <end position="354"/>
    </location>
</feature>
<feature type="signal peptide" evidence="2">
    <location>
        <begin position="1"/>
        <end position="18"/>
    </location>
</feature>
<dbReference type="EMBL" id="SDOV01000007">
    <property type="protein sequence ID" value="KAH7639216.1"/>
    <property type="molecule type" value="Genomic_DNA"/>
</dbReference>
<name>A0A9D4SEX9_DERFA</name>
<feature type="chain" id="PRO_5039622698" evidence="2">
    <location>
        <begin position="19"/>
        <end position="564"/>
    </location>
</feature>
<dbReference type="AlphaFoldDB" id="A0A9D4SEX9"/>
<organism evidence="3">
    <name type="scientific">Dermatophagoides farinae</name>
    <name type="common">American house dust mite</name>
    <dbReference type="NCBI Taxonomy" id="6954"/>
    <lineage>
        <taxon>Eukaryota</taxon>
        <taxon>Metazoa</taxon>
        <taxon>Ecdysozoa</taxon>
        <taxon>Arthropoda</taxon>
        <taxon>Chelicerata</taxon>
        <taxon>Arachnida</taxon>
        <taxon>Acari</taxon>
        <taxon>Acariformes</taxon>
        <taxon>Sarcoptiformes</taxon>
        <taxon>Astigmata</taxon>
        <taxon>Psoroptidia</taxon>
        <taxon>Analgoidea</taxon>
        <taxon>Pyroglyphidae</taxon>
        <taxon>Dermatophagoidinae</taxon>
        <taxon>Dermatophagoides</taxon>
    </lineage>
</organism>
<feature type="region of interest" description="Disordered" evidence="1">
    <location>
        <begin position="325"/>
        <end position="354"/>
    </location>
</feature>
<sequence length="564" mass="63578">MAMLFITIITIVIDQSNTSPITITKILAGKKKFKTYSLGISFLPTLVKVKPNKLHLTIRQNQYIRPKKFKMDGSLPLKVPTIVMAKRNPYAEPPKDVVINADIALGPEKYSKKPSYGYASSSAAAASEPEPIIETIPSSQPQQPLPPLEIPIPFPMENPPPTSIQFDDNIGQPRLPPPIDLNEQKLLLQHAAESNQQVSGYDQNELMLAPPPAPLPPPPVLRPLPSKFPMEIPHLPLPKEYKFQGMSKQSSKDKPLEIRRSSNLPEPYHHHLINRQESESSLLPPPPPPMFFPPPPHLPPPLLMAPIHQPPMFQHAPVSPSTIRRIPWGPRRPDQHMFHDSSPVSSASQPQSSISRQMAIELTDVTSIDDPIGSTNQQQIEKEHRPMKINIGEHYDPNMIYVDEQTIPSQSQIDELTNNPVPMHDEDMDDDSFGSNPVGQPTKGFIPELITGDDLSDTAMAESSIQYVKKYDDFRIEFNLSGPHGGPMVPYGYGDDQDQLNKQLNQIQQYIPVGPHAKSIYNYYLRHTFTEPIRTWPYSYARVKKLKKLIPERQRKPMPPLHLM</sequence>
<reference evidence="3" key="1">
    <citation type="submission" date="2020-06" db="EMBL/GenBank/DDBJ databases">
        <authorList>
            <person name="Ji K."/>
            <person name="Li J."/>
        </authorList>
    </citation>
    <scope>NUCLEOTIDE SEQUENCE</scope>
    <source>
        <strain evidence="3">JKM2019</strain>
        <tissue evidence="3">Whole body</tissue>
    </source>
</reference>
<gene>
    <name evidence="3" type="ORF">HUG17_3249</name>
</gene>